<reference evidence="1" key="2">
    <citation type="submission" date="2023-04" db="EMBL/GenBank/DDBJ databases">
        <authorList>
            <person name="Bu L."/>
            <person name="Lu L."/>
            <person name="Laidemitt M.R."/>
            <person name="Zhang S.M."/>
            <person name="Mutuku M."/>
            <person name="Mkoji G."/>
            <person name="Steinauer M."/>
            <person name="Loker E.S."/>
        </authorList>
    </citation>
    <scope>NUCLEOTIDE SEQUENCE</scope>
    <source>
        <strain evidence="1">KasaAsao</strain>
        <tissue evidence="1">Whole Snail</tissue>
    </source>
</reference>
<dbReference type="Proteomes" id="UP001233172">
    <property type="component" value="Unassembled WGS sequence"/>
</dbReference>
<dbReference type="AlphaFoldDB" id="A0AAD8F0S7"/>
<protein>
    <submittedName>
        <fullName evidence="1">Uncharacterized protein</fullName>
    </submittedName>
</protein>
<dbReference type="EMBL" id="JASAOG010000156">
    <property type="protein sequence ID" value="KAK0047060.1"/>
    <property type="molecule type" value="Genomic_DNA"/>
</dbReference>
<keyword evidence="2" id="KW-1185">Reference proteome</keyword>
<sequence length="74" mass="8287">MNMRMPRGGLTPVVVADRSWDFSLECLQFLAEGDEGFTLNGNVWRAAEVCLQATKHASPGVGGYDMRHERNLNY</sequence>
<comment type="caution">
    <text evidence="1">The sequence shown here is derived from an EMBL/GenBank/DDBJ whole genome shotgun (WGS) entry which is preliminary data.</text>
</comment>
<name>A0AAD8F0S7_BIOPF</name>
<evidence type="ECO:0000313" key="2">
    <source>
        <dbReference type="Proteomes" id="UP001233172"/>
    </source>
</evidence>
<reference evidence="1" key="1">
    <citation type="journal article" date="2023" name="PLoS Negl. Trop. Dis.">
        <title>A genome sequence for Biomphalaria pfeifferi, the major vector snail for the human-infecting parasite Schistosoma mansoni.</title>
        <authorList>
            <person name="Bu L."/>
            <person name="Lu L."/>
            <person name="Laidemitt M.R."/>
            <person name="Zhang S.M."/>
            <person name="Mutuku M."/>
            <person name="Mkoji G."/>
            <person name="Steinauer M."/>
            <person name="Loker E.S."/>
        </authorList>
    </citation>
    <scope>NUCLEOTIDE SEQUENCE</scope>
    <source>
        <strain evidence="1">KasaAsao</strain>
    </source>
</reference>
<proteinExistence type="predicted"/>
<gene>
    <name evidence="1" type="ORF">Bpfe_023463</name>
</gene>
<evidence type="ECO:0000313" key="1">
    <source>
        <dbReference type="EMBL" id="KAK0047060.1"/>
    </source>
</evidence>
<accession>A0AAD8F0S7</accession>
<organism evidence="1 2">
    <name type="scientific">Biomphalaria pfeifferi</name>
    <name type="common">Bloodfluke planorb</name>
    <name type="synonym">Freshwater snail</name>
    <dbReference type="NCBI Taxonomy" id="112525"/>
    <lineage>
        <taxon>Eukaryota</taxon>
        <taxon>Metazoa</taxon>
        <taxon>Spiralia</taxon>
        <taxon>Lophotrochozoa</taxon>
        <taxon>Mollusca</taxon>
        <taxon>Gastropoda</taxon>
        <taxon>Heterobranchia</taxon>
        <taxon>Euthyneura</taxon>
        <taxon>Panpulmonata</taxon>
        <taxon>Hygrophila</taxon>
        <taxon>Lymnaeoidea</taxon>
        <taxon>Planorbidae</taxon>
        <taxon>Biomphalaria</taxon>
    </lineage>
</organism>